<sequence length="285" mass="31324">MTGFGRAEGADDNYRWAWELRSVNGRGLDMRLRVGMGFERLDPEIRKRLSTAFKRGSLTASLDVRALGEVSSATVNHTLLGELENLCRDRGQDPVLDRLLAVRGVVDSGEDRNAAAEDEARCKAVLATLEQAIAAMAEARRVEGVETERHLSARVEEIAELVTQANGLDATRLPAIRDRLLAQIDELIGDGRDLNRDRLEQEVALLATKADIREELDRLSAHVAQAHSLLSAGGPVGRKLDFLTQEFNREANTLCSKSSDKDLTNIGLAMKAAIDQMREQAANLE</sequence>
<name>A0A437QZ10_9PROT</name>
<organism evidence="8 9">
    <name type="scientific">Hwanghaeella grinnelliae</name>
    <dbReference type="NCBI Taxonomy" id="2500179"/>
    <lineage>
        <taxon>Bacteria</taxon>
        <taxon>Pseudomonadati</taxon>
        <taxon>Pseudomonadota</taxon>
        <taxon>Alphaproteobacteria</taxon>
        <taxon>Rhodospirillales</taxon>
        <taxon>Rhodospirillaceae</taxon>
        <taxon>Hwanghaeella</taxon>
    </lineage>
</organism>
<comment type="caution">
    <text evidence="8">The sequence shown here is derived from an EMBL/GenBank/DDBJ whole genome shotgun (WGS) entry which is preliminary data.</text>
</comment>
<dbReference type="PANTHER" id="PTHR30636:SF3">
    <property type="entry name" value="UPF0701 PROTEIN YICC"/>
    <property type="match status" value="1"/>
</dbReference>
<dbReference type="Proteomes" id="UP000287447">
    <property type="component" value="Unassembled WGS sequence"/>
</dbReference>
<keyword evidence="3" id="KW-0255">Endonuclease</keyword>
<reference evidence="9" key="1">
    <citation type="submission" date="2019-01" db="EMBL/GenBank/DDBJ databases">
        <title>Gri0909 isolated from a small marine red alga.</title>
        <authorList>
            <person name="Kim J."/>
            <person name="Jeong S.E."/>
            <person name="Jeon C.O."/>
        </authorList>
    </citation>
    <scope>NUCLEOTIDE SEQUENCE [LARGE SCALE GENOMIC DNA]</scope>
    <source>
        <strain evidence="9">Gri0909</strain>
    </source>
</reference>
<evidence type="ECO:0000256" key="2">
    <source>
        <dbReference type="ARBA" id="ARBA00022722"/>
    </source>
</evidence>
<dbReference type="InterPro" id="IPR013551">
    <property type="entry name" value="YicC-like_C"/>
</dbReference>
<feature type="domain" description="Endoribonuclease YicC-like C-terminal" evidence="7">
    <location>
        <begin position="172"/>
        <end position="285"/>
    </location>
</feature>
<dbReference type="OrthoDB" id="9771229at2"/>
<dbReference type="EMBL" id="SADE01000001">
    <property type="protein sequence ID" value="RVU39744.1"/>
    <property type="molecule type" value="Genomic_DNA"/>
</dbReference>
<proteinExistence type="inferred from homology"/>
<evidence type="ECO:0000259" key="7">
    <source>
        <dbReference type="Pfam" id="PF08340"/>
    </source>
</evidence>
<dbReference type="GO" id="GO:0016787">
    <property type="term" value="F:hydrolase activity"/>
    <property type="evidence" value="ECO:0007669"/>
    <property type="project" value="UniProtKB-KW"/>
</dbReference>
<comment type="cofactor">
    <cofactor evidence="1">
        <name>a divalent metal cation</name>
        <dbReference type="ChEBI" id="CHEBI:60240"/>
    </cofactor>
</comment>
<evidence type="ECO:0000259" key="6">
    <source>
        <dbReference type="Pfam" id="PF03755"/>
    </source>
</evidence>
<keyword evidence="4" id="KW-0378">Hydrolase</keyword>
<dbReference type="Pfam" id="PF08340">
    <property type="entry name" value="YicC-like_C"/>
    <property type="match status" value="1"/>
</dbReference>
<dbReference type="InterPro" id="IPR013527">
    <property type="entry name" value="YicC-like_N"/>
</dbReference>
<gene>
    <name evidence="8" type="ORF">EOI86_04110</name>
</gene>
<feature type="domain" description="Endoribonuclease YicC-like N-terminal" evidence="6">
    <location>
        <begin position="1"/>
        <end position="146"/>
    </location>
</feature>
<evidence type="ECO:0000256" key="1">
    <source>
        <dbReference type="ARBA" id="ARBA00001968"/>
    </source>
</evidence>
<evidence type="ECO:0000313" key="8">
    <source>
        <dbReference type="EMBL" id="RVU39744.1"/>
    </source>
</evidence>
<dbReference type="Pfam" id="PF03755">
    <property type="entry name" value="YicC-like_N"/>
    <property type="match status" value="1"/>
</dbReference>
<evidence type="ECO:0000256" key="3">
    <source>
        <dbReference type="ARBA" id="ARBA00022759"/>
    </source>
</evidence>
<dbReference type="NCBIfam" id="TIGR00255">
    <property type="entry name" value="YicC/YloC family endoribonuclease"/>
    <property type="match status" value="1"/>
</dbReference>
<keyword evidence="9" id="KW-1185">Reference proteome</keyword>
<accession>A0A437QZ10</accession>
<evidence type="ECO:0000256" key="4">
    <source>
        <dbReference type="ARBA" id="ARBA00022801"/>
    </source>
</evidence>
<dbReference type="PANTHER" id="PTHR30636">
    <property type="entry name" value="UPF0701 PROTEIN YICC"/>
    <property type="match status" value="1"/>
</dbReference>
<evidence type="ECO:0000256" key="5">
    <source>
        <dbReference type="ARBA" id="ARBA00035648"/>
    </source>
</evidence>
<comment type="similarity">
    <text evidence="5">Belongs to the YicC/YloC family.</text>
</comment>
<dbReference type="AlphaFoldDB" id="A0A437QZ10"/>
<dbReference type="GO" id="GO:0004521">
    <property type="term" value="F:RNA endonuclease activity"/>
    <property type="evidence" value="ECO:0007669"/>
    <property type="project" value="InterPro"/>
</dbReference>
<protein>
    <submittedName>
        <fullName evidence="8">YicC family protein</fullName>
    </submittedName>
</protein>
<dbReference type="InterPro" id="IPR005229">
    <property type="entry name" value="YicC/YloC-like"/>
</dbReference>
<keyword evidence="2" id="KW-0540">Nuclease</keyword>
<evidence type="ECO:0000313" key="9">
    <source>
        <dbReference type="Proteomes" id="UP000287447"/>
    </source>
</evidence>